<reference evidence="3" key="1">
    <citation type="journal article" date="2020" name="Stud. Mycol.">
        <title>101 Dothideomycetes genomes: a test case for predicting lifestyles and emergence of pathogens.</title>
        <authorList>
            <person name="Haridas S."/>
            <person name="Albert R."/>
            <person name="Binder M."/>
            <person name="Bloem J."/>
            <person name="Labutti K."/>
            <person name="Salamov A."/>
            <person name="Andreopoulos B."/>
            <person name="Baker S."/>
            <person name="Barry K."/>
            <person name="Bills G."/>
            <person name="Bluhm B."/>
            <person name="Cannon C."/>
            <person name="Castanera R."/>
            <person name="Culley D."/>
            <person name="Daum C."/>
            <person name="Ezra D."/>
            <person name="Gonzalez J."/>
            <person name="Henrissat B."/>
            <person name="Kuo A."/>
            <person name="Liang C."/>
            <person name="Lipzen A."/>
            <person name="Lutzoni F."/>
            <person name="Magnuson J."/>
            <person name="Mondo S."/>
            <person name="Nolan M."/>
            <person name="Ohm R."/>
            <person name="Pangilinan J."/>
            <person name="Park H.-J."/>
            <person name="Ramirez L."/>
            <person name="Alfaro M."/>
            <person name="Sun H."/>
            <person name="Tritt A."/>
            <person name="Yoshinaga Y."/>
            <person name="Zwiers L.-H."/>
            <person name="Turgeon B."/>
            <person name="Goodwin S."/>
            <person name="Spatafora J."/>
            <person name="Crous P."/>
            <person name="Grigoriev I."/>
        </authorList>
    </citation>
    <scope>NUCLEOTIDE SEQUENCE</scope>
    <source>
        <strain evidence="3">CBS 122368</strain>
    </source>
</reference>
<name>A0A6A6HVG7_9PLEO</name>
<dbReference type="EMBL" id="ML987210">
    <property type="protein sequence ID" value="KAF2241889.1"/>
    <property type="molecule type" value="Genomic_DNA"/>
</dbReference>
<accession>A0A6A6HVG7</accession>
<sequence length="351" mass="39494">MNTEDPGSTELRLLDAYLCLPNPELRINALSSKAASKRETEWEHVESWTEWTDFNPDEILRKFLNDEVAFADPCQLQRAECSIYSERCLEHVLSKWHNMVVNNALQHICSKLGVDKISWVPGRHGDGVRPDWSGVKEEEDSTSLVPGETKLQNPKSAKPLPKEWPTEESTGEHTDFISFLSQAATYSKMEKSRYAYVITNMELVVMRLSKETSTIPTRPSGTSRRLSAESNQLQGGNMQPPSSSPPAAHDQDDETGEDELPQTQQSIQSEEVPPFSPPHEPPSASDYVPSSSPVAELVHPEIARFAWTASTVTITKALVAIHILAVLQNERREKYDKVTEDYDYRELFVSP</sequence>
<keyword evidence="4" id="KW-1185">Reference proteome</keyword>
<feature type="region of interest" description="Disordered" evidence="1">
    <location>
        <begin position="211"/>
        <end position="291"/>
    </location>
</feature>
<feature type="region of interest" description="Disordered" evidence="1">
    <location>
        <begin position="128"/>
        <end position="171"/>
    </location>
</feature>
<organism evidence="3 4">
    <name type="scientific">Trematosphaeria pertusa</name>
    <dbReference type="NCBI Taxonomy" id="390896"/>
    <lineage>
        <taxon>Eukaryota</taxon>
        <taxon>Fungi</taxon>
        <taxon>Dikarya</taxon>
        <taxon>Ascomycota</taxon>
        <taxon>Pezizomycotina</taxon>
        <taxon>Dothideomycetes</taxon>
        <taxon>Pleosporomycetidae</taxon>
        <taxon>Pleosporales</taxon>
        <taxon>Massarineae</taxon>
        <taxon>Trematosphaeriaceae</taxon>
        <taxon>Trematosphaeria</taxon>
    </lineage>
</organism>
<gene>
    <name evidence="3" type="ORF">BU26DRAFT_571625</name>
</gene>
<protein>
    <submittedName>
        <fullName evidence="3">Uncharacterized protein</fullName>
    </submittedName>
</protein>
<dbReference type="OrthoDB" id="3944737at2759"/>
<keyword evidence="2" id="KW-1133">Transmembrane helix</keyword>
<feature type="compositionally biased region" description="Acidic residues" evidence="1">
    <location>
        <begin position="251"/>
        <end position="260"/>
    </location>
</feature>
<dbReference type="RefSeq" id="XP_033676893.1">
    <property type="nucleotide sequence ID" value="XM_033834160.1"/>
</dbReference>
<dbReference type="GeneID" id="54587490"/>
<evidence type="ECO:0000313" key="4">
    <source>
        <dbReference type="Proteomes" id="UP000800094"/>
    </source>
</evidence>
<feature type="transmembrane region" description="Helical" evidence="2">
    <location>
        <begin position="305"/>
        <end position="327"/>
    </location>
</feature>
<feature type="compositionally biased region" description="Polar residues" evidence="1">
    <location>
        <begin position="211"/>
        <end position="241"/>
    </location>
</feature>
<feature type="compositionally biased region" description="Basic and acidic residues" evidence="1">
    <location>
        <begin position="160"/>
        <end position="171"/>
    </location>
</feature>
<evidence type="ECO:0000256" key="1">
    <source>
        <dbReference type="SAM" id="MobiDB-lite"/>
    </source>
</evidence>
<keyword evidence="2" id="KW-0472">Membrane</keyword>
<keyword evidence="2" id="KW-0812">Transmembrane</keyword>
<proteinExistence type="predicted"/>
<evidence type="ECO:0000313" key="3">
    <source>
        <dbReference type="EMBL" id="KAF2241889.1"/>
    </source>
</evidence>
<dbReference type="Proteomes" id="UP000800094">
    <property type="component" value="Unassembled WGS sequence"/>
</dbReference>
<dbReference type="AlphaFoldDB" id="A0A6A6HVG7"/>
<evidence type="ECO:0000256" key="2">
    <source>
        <dbReference type="SAM" id="Phobius"/>
    </source>
</evidence>